<accession>A0A517XPS3</accession>
<evidence type="ECO:0000313" key="1">
    <source>
        <dbReference type="EMBL" id="QDU19494.1"/>
    </source>
</evidence>
<evidence type="ECO:0000313" key="2">
    <source>
        <dbReference type="Proteomes" id="UP000319576"/>
    </source>
</evidence>
<dbReference type="AlphaFoldDB" id="A0A517XPS3"/>
<keyword evidence="2" id="KW-1185">Reference proteome</keyword>
<protein>
    <submittedName>
        <fullName evidence="1">Uncharacterized protein</fullName>
    </submittedName>
</protein>
<name>A0A517XPS3_9BACT</name>
<sequence length="87" mass="9851">MMNDAGYIARLCGDFTGLVPPVVPKELRWRAKLRPMCAGGRPLIGYLPLFDPYQTDRWWRMISGRAPLELGKLPRSLSRNATAYGRS</sequence>
<dbReference type="Proteomes" id="UP000319576">
    <property type="component" value="Chromosome"/>
</dbReference>
<dbReference type="EMBL" id="CP036273">
    <property type="protein sequence ID" value="QDU19494.1"/>
    <property type="molecule type" value="Genomic_DNA"/>
</dbReference>
<gene>
    <name evidence="1" type="ORF">ETAA1_14210</name>
</gene>
<organism evidence="1 2">
    <name type="scientific">Urbifossiella limnaea</name>
    <dbReference type="NCBI Taxonomy" id="2528023"/>
    <lineage>
        <taxon>Bacteria</taxon>
        <taxon>Pseudomonadati</taxon>
        <taxon>Planctomycetota</taxon>
        <taxon>Planctomycetia</taxon>
        <taxon>Gemmatales</taxon>
        <taxon>Gemmataceae</taxon>
        <taxon>Urbifossiella</taxon>
    </lineage>
</organism>
<proteinExistence type="predicted"/>
<reference evidence="1 2" key="1">
    <citation type="submission" date="2019-02" db="EMBL/GenBank/DDBJ databases">
        <title>Deep-cultivation of Planctomycetes and their phenomic and genomic characterization uncovers novel biology.</title>
        <authorList>
            <person name="Wiegand S."/>
            <person name="Jogler M."/>
            <person name="Boedeker C."/>
            <person name="Pinto D."/>
            <person name="Vollmers J."/>
            <person name="Rivas-Marin E."/>
            <person name="Kohn T."/>
            <person name="Peeters S.H."/>
            <person name="Heuer A."/>
            <person name="Rast P."/>
            <person name="Oberbeckmann S."/>
            <person name="Bunk B."/>
            <person name="Jeske O."/>
            <person name="Meyerdierks A."/>
            <person name="Storesund J.E."/>
            <person name="Kallscheuer N."/>
            <person name="Luecker S."/>
            <person name="Lage O.M."/>
            <person name="Pohl T."/>
            <person name="Merkel B.J."/>
            <person name="Hornburger P."/>
            <person name="Mueller R.-W."/>
            <person name="Bruemmer F."/>
            <person name="Labrenz M."/>
            <person name="Spormann A.M."/>
            <person name="Op den Camp H."/>
            <person name="Overmann J."/>
            <person name="Amann R."/>
            <person name="Jetten M.S.M."/>
            <person name="Mascher T."/>
            <person name="Medema M.H."/>
            <person name="Devos D.P."/>
            <person name="Kaster A.-K."/>
            <person name="Ovreas L."/>
            <person name="Rohde M."/>
            <person name="Galperin M.Y."/>
            <person name="Jogler C."/>
        </authorList>
    </citation>
    <scope>NUCLEOTIDE SEQUENCE [LARGE SCALE GENOMIC DNA]</scope>
    <source>
        <strain evidence="1 2">ETA_A1</strain>
    </source>
</reference>
<dbReference type="KEGG" id="uli:ETAA1_14210"/>